<proteinExistence type="predicted"/>
<keyword evidence="2" id="KW-1185">Reference proteome</keyword>
<organism evidence="1 2">
    <name type="scientific">Elysia crispata</name>
    <name type="common">lettuce slug</name>
    <dbReference type="NCBI Taxonomy" id="231223"/>
    <lineage>
        <taxon>Eukaryota</taxon>
        <taxon>Metazoa</taxon>
        <taxon>Spiralia</taxon>
        <taxon>Lophotrochozoa</taxon>
        <taxon>Mollusca</taxon>
        <taxon>Gastropoda</taxon>
        <taxon>Heterobranchia</taxon>
        <taxon>Euthyneura</taxon>
        <taxon>Panpulmonata</taxon>
        <taxon>Sacoglossa</taxon>
        <taxon>Placobranchoidea</taxon>
        <taxon>Plakobranchidae</taxon>
        <taxon>Elysia</taxon>
    </lineage>
</organism>
<reference evidence="1" key="1">
    <citation type="journal article" date="2023" name="G3 (Bethesda)">
        <title>A reference genome for the long-term kleptoplast-retaining sea slug Elysia crispata morphotype clarki.</title>
        <authorList>
            <person name="Eastman K.E."/>
            <person name="Pendleton A.L."/>
            <person name="Shaikh M.A."/>
            <person name="Suttiyut T."/>
            <person name="Ogas R."/>
            <person name="Tomko P."/>
            <person name="Gavelis G."/>
            <person name="Widhalm J.R."/>
            <person name="Wisecaver J.H."/>
        </authorList>
    </citation>
    <scope>NUCLEOTIDE SEQUENCE</scope>
    <source>
        <strain evidence="1">ECLA1</strain>
    </source>
</reference>
<dbReference type="EMBL" id="JAWDGP010004660">
    <property type="protein sequence ID" value="KAK3762722.1"/>
    <property type="molecule type" value="Genomic_DNA"/>
</dbReference>
<dbReference type="AlphaFoldDB" id="A0AAE1D9Y7"/>
<dbReference type="Proteomes" id="UP001283361">
    <property type="component" value="Unassembled WGS sequence"/>
</dbReference>
<comment type="caution">
    <text evidence="1">The sequence shown here is derived from an EMBL/GenBank/DDBJ whole genome shotgun (WGS) entry which is preliminary data.</text>
</comment>
<name>A0AAE1D9Y7_9GAST</name>
<accession>A0AAE1D9Y7</accession>
<evidence type="ECO:0000313" key="1">
    <source>
        <dbReference type="EMBL" id="KAK3762722.1"/>
    </source>
</evidence>
<sequence length="198" mass="22239">MSVTQQYTTTYTPTFSVTWQYTTTYTSTLSVTPQKIITYTPILSVTGQNIVRNKSPALQHHRTDHATGDVHTLSSSSLLSSAWSKSIENQQVVVESEFLCGHIAKFNPTYPKLITISIDVILAQQQEKSGCAIKSGASTRHRSYYCSTLLLRAPTRHRSYYCSTLLLKAPTRHRSYYCSTLLLKELTVTDHTIVPRSS</sequence>
<gene>
    <name evidence="1" type="ORF">RRG08_043799</name>
</gene>
<evidence type="ECO:0000313" key="2">
    <source>
        <dbReference type="Proteomes" id="UP001283361"/>
    </source>
</evidence>
<protein>
    <submittedName>
        <fullName evidence="1">Uncharacterized protein</fullName>
    </submittedName>
</protein>